<evidence type="ECO:0000313" key="2">
    <source>
        <dbReference type="Proteomes" id="UP000335636"/>
    </source>
</evidence>
<keyword evidence="2" id="KW-1185">Reference proteome</keyword>
<reference evidence="1" key="1">
    <citation type="submission" date="2019-04" db="EMBL/GenBank/DDBJ databases">
        <authorList>
            <person name="Alioto T."/>
            <person name="Alioto T."/>
        </authorList>
    </citation>
    <scope>NUCLEOTIDE SEQUENCE [LARGE SCALE GENOMIC DNA]</scope>
</reference>
<feature type="non-terminal residue" evidence="1">
    <location>
        <position position="1"/>
    </location>
</feature>
<protein>
    <submittedName>
        <fullName evidence="1">Uncharacterized protein</fullName>
    </submittedName>
</protein>
<evidence type="ECO:0000313" key="1">
    <source>
        <dbReference type="EMBL" id="VTJ90150.1"/>
    </source>
</evidence>
<accession>A0A5E4D8T1</accession>
<dbReference type="AlphaFoldDB" id="A0A5E4D8T1"/>
<name>A0A5E4D8T1_MARMO</name>
<dbReference type="Proteomes" id="UP000335636">
    <property type="component" value="Unassembled WGS sequence"/>
</dbReference>
<comment type="caution">
    <text evidence="1">The sequence shown here is derived from an EMBL/GenBank/DDBJ whole genome shotgun (WGS) entry which is preliminary data.</text>
</comment>
<gene>
    <name evidence="1" type="ORF">MONAX_5E039985</name>
</gene>
<proteinExistence type="predicted"/>
<feature type="non-terminal residue" evidence="1">
    <location>
        <position position="72"/>
    </location>
</feature>
<sequence length="72" mass="8101">LVSMANSVKLSGSSSEKLPAFSGKAPLQTFLAFGHPHISRYQERLTPSLVNPNKFDHWDLDWDWLCVPGFLD</sequence>
<organism evidence="1 2">
    <name type="scientific">Marmota monax</name>
    <name type="common">Woodchuck</name>
    <dbReference type="NCBI Taxonomy" id="9995"/>
    <lineage>
        <taxon>Eukaryota</taxon>
        <taxon>Metazoa</taxon>
        <taxon>Chordata</taxon>
        <taxon>Craniata</taxon>
        <taxon>Vertebrata</taxon>
        <taxon>Euteleostomi</taxon>
        <taxon>Mammalia</taxon>
        <taxon>Eutheria</taxon>
        <taxon>Euarchontoglires</taxon>
        <taxon>Glires</taxon>
        <taxon>Rodentia</taxon>
        <taxon>Sciuromorpha</taxon>
        <taxon>Sciuridae</taxon>
        <taxon>Xerinae</taxon>
        <taxon>Marmotini</taxon>
        <taxon>Marmota</taxon>
    </lineage>
</organism>
<dbReference type="EMBL" id="CABDUW010004172">
    <property type="protein sequence ID" value="VTJ90150.1"/>
    <property type="molecule type" value="Genomic_DNA"/>
</dbReference>